<accession>A0A1M5BQM0</accession>
<proteinExistence type="predicted"/>
<dbReference type="Pfam" id="PF25202">
    <property type="entry name" value="DUF7834"/>
    <property type="match status" value="1"/>
</dbReference>
<dbReference type="STRING" id="1416778.SAMN05443633_104262"/>
<evidence type="ECO:0000259" key="1">
    <source>
        <dbReference type="Pfam" id="PF03235"/>
    </source>
</evidence>
<name>A0A1M5BQM0_9FLAO</name>
<dbReference type="InterPro" id="IPR057156">
    <property type="entry name" value="DUF7834"/>
</dbReference>
<dbReference type="Proteomes" id="UP000184518">
    <property type="component" value="Unassembled WGS sequence"/>
</dbReference>
<dbReference type="InterPro" id="IPR004919">
    <property type="entry name" value="GmrSD_N"/>
</dbReference>
<feature type="domain" description="GmrSD restriction endonucleases N-terminal" evidence="1">
    <location>
        <begin position="19"/>
        <end position="194"/>
    </location>
</feature>
<dbReference type="EMBL" id="FQUT01000004">
    <property type="protein sequence ID" value="SHF44834.1"/>
    <property type="molecule type" value="Genomic_DNA"/>
</dbReference>
<dbReference type="PANTHER" id="PTHR35149:SF2">
    <property type="entry name" value="DUF262 DOMAIN-CONTAINING PROTEIN"/>
    <property type="match status" value="1"/>
</dbReference>
<dbReference type="AlphaFoldDB" id="A0A1M5BQM0"/>
<sequence>MSHTTVETAENLRIQTLKISELLQLQDLTIPVYQRPYKWQEKHISQLIEDVNFFKGKSAYRLGTLVVHKDENEKELNIVDGQQRTISCILLFKAILETIKIEDPHLKKEVEAINKNLIDFEFSNETTAYNIKNNYAIAKRTVAKCDEDFVRFFLNHCELIYFEIGHISEAFQFFDSQNARGKDLEPHDLLKAYHLREYTEKDEKLKLDNVTVWEKHQSSDLAKLFSEYLFRIRSWSRGDSAQVFDKSKIYLFKGVTIEKIGDFKYADSLRILHHFTDEYNKSYHRQIDLGKKSYPFQLDAPIINGRRFFEMISYYKEVFDMCVENIKSNQKLTENSKNIFSTIKNYDGWERTGDTYVRTLFECALVFYVDKFGFNHINEAVEKIFAWSYRLRLEYYAIQFVSVDNYVLDNNLFADFKNNYSPQEALARPVDYNFSKGRTIEEIEGILKSLYYIS</sequence>
<gene>
    <name evidence="3" type="ORF">SAMN05443633_104262</name>
</gene>
<feature type="domain" description="DUF7834" evidence="2">
    <location>
        <begin position="206"/>
        <end position="433"/>
    </location>
</feature>
<dbReference type="OrthoDB" id="9798761at2"/>
<evidence type="ECO:0000313" key="3">
    <source>
        <dbReference type="EMBL" id="SHF44834.1"/>
    </source>
</evidence>
<dbReference type="Pfam" id="PF03235">
    <property type="entry name" value="GmrSD_N"/>
    <property type="match status" value="1"/>
</dbReference>
<evidence type="ECO:0000259" key="2">
    <source>
        <dbReference type="Pfam" id="PF25202"/>
    </source>
</evidence>
<keyword evidence="4" id="KW-1185">Reference proteome</keyword>
<reference evidence="4" key="1">
    <citation type="submission" date="2016-11" db="EMBL/GenBank/DDBJ databases">
        <authorList>
            <person name="Varghese N."/>
            <person name="Submissions S."/>
        </authorList>
    </citation>
    <scope>NUCLEOTIDE SEQUENCE [LARGE SCALE GENOMIC DNA]</scope>
    <source>
        <strain evidence="4">DSM 27619</strain>
    </source>
</reference>
<dbReference type="PANTHER" id="PTHR35149">
    <property type="entry name" value="SLL5132 PROTEIN"/>
    <property type="match status" value="1"/>
</dbReference>
<evidence type="ECO:0000313" key="4">
    <source>
        <dbReference type="Proteomes" id="UP000184518"/>
    </source>
</evidence>
<organism evidence="3 4">
    <name type="scientific">Chryseobacterium arachidis</name>
    <dbReference type="NCBI Taxonomy" id="1416778"/>
    <lineage>
        <taxon>Bacteria</taxon>
        <taxon>Pseudomonadati</taxon>
        <taxon>Bacteroidota</taxon>
        <taxon>Flavobacteriia</taxon>
        <taxon>Flavobacteriales</taxon>
        <taxon>Weeksellaceae</taxon>
        <taxon>Chryseobacterium group</taxon>
        <taxon>Chryseobacterium</taxon>
    </lineage>
</organism>
<dbReference type="RefSeq" id="WP_072956510.1">
    <property type="nucleotide sequence ID" value="NZ_FQUT01000004.1"/>
</dbReference>
<protein>
    <submittedName>
        <fullName evidence="3">Uncharacterized protein</fullName>
    </submittedName>
</protein>